<gene>
    <name evidence="2" type="ORF">P3G67_35645</name>
</gene>
<evidence type="ECO:0000313" key="2">
    <source>
        <dbReference type="EMBL" id="MDF3294427.1"/>
    </source>
</evidence>
<sequence length="67" mass="7580">MLDHYTDDTAAAPQTTVLLHDTHPDAVETPYRVLVETVDPNGLHYTLREEDFPTIDAAEDWLENRSG</sequence>
<evidence type="ECO:0000313" key="3">
    <source>
        <dbReference type="Proteomes" id="UP001216579"/>
    </source>
</evidence>
<organism evidence="2 3">
    <name type="scientific">Streptomyces silvisoli</name>
    <dbReference type="NCBI Taxonomy" id="3034235"/>
    <lineage>
        <taxon>Bacteria</taxon>
        <taxon>Bacillati</taxon>
        <taxon>Actinomycetota</taxon>
        <taxon>Actinomycetes</taxon>
        <taxon>Kitasatosporales</taxon>
        <taxon>Streptomycetaceae</taxon>
        <taxon>Streptomyces</taxon>
    </lineage>
</organism>
<dbReference type="EMBL" id="JARJBC010000059">
    <property type="protein sequence ID" value="MDF3294427.1"/>
    <property type="molecule type" value="Genomic_DNA"/>
</dbReference>
<protein>
    <submittedName>
        <fullName evidence="2">Uncharacterized protein</fullName>
    </submittedName>
</protein>
<accession>A0ABT5ZX75</accession>
<comment type="caution">
    <text evidence="2">The sequence shown here is derived from an EMBL/GenBank/DDBJ whole genome shotgun (WGS) entry which is preliminary data.</text>
</comment>
<proteinExistence type="predicted"/>
<evidence type="ECO:0000256" key="1">
    <source>
        <dbReference type="SAM" id="MobiDB-lite"/>
    </source>
</evidence>
<dbReference type="RefSeq" id="WP_276097224.1">
    <property type="nucleotide sequence ID" value="NZ_JARJBC010000059.1"/>
</dbReference>
<keyword evidence="3" id="KW-1185">Reference proteome</keyword>
<feature type="region of interest" description="Disordered" evidence="1">
    <location>
        <begin position="1"/>
        <end position="23"/>
    </location>
</feature>
<reference evidence="2 3" key="1">
    <citation type="submission" date="2023-03" db="EMBL/GenBank/DDBJ databases">
        <title>Draft genome sequence of Streptomyces sp. RB6PN23 isolated from peat swamp forest in Thailand.</title>
        <authorList>
            <person name="Klaysubun C."/>
            <person name="Duangmal K."/>
        </authorList>
    </citation>
    <scope>NUCLEOTIDE SEQUENCE [LARGE SCALE GENOMIC DNA]</scope>
    <source>
        <strain evidence="2 3">RB6PN23</strain>
    </source>
</reference>
<dbReference type="Proteomes" id="UP001216579">
    <property type="component" value="Unassembled WGS sequence"/>
</dbReference>
<name>A0ABT5ZX75_9ACTN</name>